<accession>A0AAD9YLP2</accession>
<keyword evidence="1" id="KW-0812">Transmembrane</keyword>
<organism evidence="2 3">
    <name type="scientific">Colletotrichum kahawae</name>
    <name type="common">Coffee berry disease fungus</name>
    <dbReference type="NCBI Taxonomy" id="34407"/>
    <lineage>
        <taxon>Eukaryota</taxon>
        <taxon>Fungi</taxon>
        <taxon>Dikarya</taxon>
        <taxon>Ascomycota</taxon>
        <taxon>Pezizomycotina</taxon>
        <taxon>Sordariomycetes</taxon>
        <taxon>Hypocreomycetidae</taxon>
        <taxon>Glomerellales</taxon>
        <taxon>Glomerellaceae</taxon>
        <taxon>Colletotrichum</taxon>
        <taxon>Colletotrichum gloeosporioides species complex</taxon>
    </lineage>
</organism>
<keyword evidence="3" id="KW-1185">Reference proteome</keyword>
<evidence type="ECO:0000256" key="1">
    <source>
        <dbReference type="SAM" id="Phobius"/>
    </source>
</evidence>
<keyword evidence="1" id="KW-0472">Membrane</keyword>
<name>A0AAD9YLP2_COLKA</name>
<dbReference type="EMBL" id="VYYT01000110">
    <property type="protein sequence ID" value="KAK2769547.1"/>
    <property type="molecule type" value="Genomic_DNA"/>
</dbReference>
<reference evidence="2" key="1">
    <citation type="submission" date="2023-02" db="EMBL/GenBank/DDBJ databases">
        <title>Colletotrichum kahawae CIFC_Que2 genome sequencing and assembly.</title>
        <authorList>
            <person name="Baroncelli R."/>
        </authorList>
    </citation>
    <scope>NUCLEOTIDE SEQUENCE</scope>
    <source>
        <strain evidence="2">CIFC_Que2</strain>
    </source>
</reference>
<comment type="caution">
    <text evidence="2">The sequence shown here is derived from an EMBL/GenBank/DDBJ whole genome shotgun (WGS) entry which is preliminary data.</text>
</comment>
<dbReference type="Proteomes" id="UP001281614">
    <property type="component" value="Unassembled WGS sequence"/>
</dbReference>
<evidence type="ECO:0000313" key="3">
    <source>
        <dbReference type="Proteomes" id="UP001281614"/>
    </source>
</evidence>
<dbReference type="AlphaFoldDB" id="A0AAD9YLP2"/>
<feature type="transmembrane region" description="Helical" evidence="1">
    <location>
        <begin position="61"/>
        <end position="85"/>
    </location>
</feature>
<protein>
    <submittedName>
        <fullName evidence="2">Uncharacterized protein</fullName>
    </submittedName>
</protein>
<evidence type="ECO:0000313" key="2">
    <source>
        <dbReference type="EMBL" id="KAK2769547.1"/>
    </source>
</evidence>
<keyword evidence="1" id="KW-1133">Transmembrane helix</keyword>
<proteinExistence type="predicted"/>
<sequence length="155" mass="16982">MLHPADCQICLALPYEISLAGPTVSCRRSSIRILSVTETAKRRGVVPPTNQGASSFFVGGIGYVVSLVSFSILPVLSYAFVFSLLDAAWSPSAKQPKSTPRVSYSMTHMSIVRRLDFAVVDRVVFKVFPYGLWVVGLRSPVRTRCPNQQTNAGRC</sequence>
<gene>
    <name evidence="2" type="ORF">CKAH01_15166</name>
</gene>